<keyword evidence="2 4" id="KW-1133">Transmembrane helix</keyword>
<sequence>MSAPVRIVFYTFLNGISRNVYQVLFNLYLKNFGYDNSIIGKIMSFNLWGSAILAVFLGILSDKLGRKKMLLFVQPLGALFAIMRLFPVNLTWLYATSFLFGGFNSAIMILTDVFLVESTHNKNRAKFFGMNFGVRMLTGVFGNALGGFLGDVFGFRNVMIWSMVLRIFALIPILKINEVVVLKEKIKMDEFQKKIFAFYIFSTASVGFGAGLFIHFGNVIFYDLFALSATVIGFILALAQFGTSIGSTFSHKLGKKFGASKVLMLSNLAVPILILMLSFVREPISFTAIYVARFTIMNMVNPIFNTLVLSYLPKSILASTAGIRSFANNTSRAFAAMLFSVLATSSSGYSIIFLISSIFYFVNALVIYVFYRIMKGKDSEFYG</sequence>
<name>B7ID51_THEAB</name>
<dbReference type="STRING" id="484019.THA_1487"/>
<accession>B7ID51</accession>
<feature type="transmembrane region" description="Helical" evidence="4">
    <location>
        <begin position="127"/>
        <end position="149"/>
    </location>
</feature>
<dbReference type="PANTHER" id="PTHR23526:SF2">
    <property type="entry name" value="MAJOR FACILITATOR SUPERFAMILY (MFS) PROFILE DOMAIN-CONTAINING PROTEIN"/>
    <property type="match status" value="1"/>
</dbReference>
<feature type="transmembrane region" description="Helical" evidence="4">
    <location>
        <begin position="92"/>
        <end position="115"/>
    </location>
</feature>
<feature type="transmembrane region" description="Helical" evidence="4">
    <location>
        <begin position="155"/>
        <end position="174"/>
    </location>
</feature>
<dbReference type="Pfam" id="PF07690">
    <property type="entry name" value="MFS_1"/>
    <property type="match status" value="2"/>
</dbReference>
<feature type="domain" description="Major facilitator superfamily (MFS) profile" evidence="5">
    <location>
        <begin position="3"/>
        <end position="375"/>
    </location>
</feature>
<dbReference type="InterPro" id="IPR052528">
    <property type="entry name" value="Sugar_transport-like"/>
</dbReference>
<dbReference type="Gene3D" id="1.20.1250.20">
    <property type="entry name" value="MFS general substrate transporter like domains"/>
    <property type="match status" value="2"/>
</dbReference>
<dbReference type="InterPro" id="IPR011701">
    <property type="entry name" value="MFS"/>
</dbReference>
<dbReference type="KEGG" id="taf:THA_1487"/>
<evidence type="ECO:0000256" key="1">
    <source>
        <dbReference type="ARBA" id="ARBA00022692"/>
    </source>
</evidence>
<dbReference type="OrthoDB" id="48826at2"/>
<reference evidence="6 7" key="1">
    <citation type="journal article" date="2009" name="J. Bacteriol.">
        <title>The genome of Thermosipho africanus TCF52B: lateral genetic connections to the Firmicutes and Archaea.</title>
        <authorList>
            <person name="Nesboe C.L."/>
            <person name="Bapteste E."/>
            <person name="Curtis B."/>
            <person name="Dahle H."/>
            <person name="Lopez P."/>
            <person name="Macleod D."/>
            <person name="Dlutek M."/>
            <person name="Bowman S."/>
            <person name="Zhaxybayeva O."/>
            <person name="Birkeland N.-K."/>
            <person name="Doolittle W.F."/>
        </authorList>
    </citation>
    <scope>NUCLEOTIDE SEQUENCE [LARGE SCALE GENOMIC DNA]</scope>
    <source>
        <strain evidence="6 7">TCF52B</strain>
    </source>
</reference>
<evidence type="ECO:0000256" key="2">
    <source>
        <dbReference type="ARBA" id="ARBA00022989"/>
    </source>
</evidence>
<feature type="transmembrane region" description="Helical" evidence="4">
    <location>
        <begin position="38"/>
        <end position="60"/>
    </location>
</feature>
<feature type="transmembrane region" description="Helical" evidence="4">
    <location>
        <begin position="195"/>
        <end position="214"/>
    </location>
</feature>
<dbReference type="eggNOG" id="COG2814">
    <property type="taxonomic scope" value="Bacteria"/>
</dbReference>
<dbReference type="SUPFAM" id="SSF103473">
    <property type="entry name" value="MFS general substrate transporter"/>
    <property type="match status" value="1"/>
</dbReference>
<dbReference type="Proteomes" id="UP000002453">
    <property type="component" value="Chromosome"/>
</dbReference>
<feature type="transmembrane region" description="Helical" evidence="4">
    <location>
        <begin position="286"/>
        <end position="312"/>
    </location>
</feature>
<feature type="transmembrane region" description="Helical" evidence="4">
    <location>
        <begin position="262"/>
        <end position="280"/>
    </location>
</feature>
<feature type="transmembrane region" description="Helical" evidence="4">
    <location>
        <begin position="220"/>
        <end position="241"/>
    </location>
</feature>
<evidence type="ECO:0000256" key="3">
    <source>
        <dbReference type="ARBA" id="ARBA00023136"/>
    </source>
</evidence>
<proteinExistence type="predicted"/>
<keyword evidence="3 4" id="KW-0472">Membrane</keyword>
<evidence type="ECO:0000313" key="6">
    <source>
        <dbReference type="EMBL" id="ACJ75928.1"/>
    </source>
</evidence>
<dbReference type="HOGENOM" id="CLU_025894_0_0_0"/>
<evidence type="ECO:0000259" key="5">
    <source>
        <dbReference type="PROSITE" id="PS50850"/>
    </source>
</evidence>
<feature type="transmembrane region" description="Helical" evidence="4">
    <location>
        <begin position="69"/>
        <end position="86"/>
    </location>
</feature>
<keyword evidence="1 4" id="KW-0812">Transmembrane</keyword>
<protein>
    <submittedName>
        <fullName evidence="6">Transporter, major facilitator family</fullName>
    </submittedName>
</protein>
<dbReference type="PROSITE" id="PS50850">
    <property type="entry name" value="MFS"/>
    <property type="match status" value="1"/>
</dbReference>
<dbReference type="AlphaFoldDB" id="B7ID51"/>
<organism evidence="6 7">
    <name type="scientific">Thermosipho africanus (strain TCF52B)</name>
    <dbReference type="NCBI Taxonomy" id="484019"/>
    <lineage>
        <taxon>Bacteria</taxon>
        <taxon>Thermotogati</taxon>
        <taxon>Thermotogota</taxon>
        <taxon>Thermotogae</taxon>
        <taxon>Thermotogales</taxon>
        <taxon>Fervidobacteriaceae</taxon>
        <taxon>Thermosipho</taxon>
    </lineage>
</organism>
<feature type="transmembrane region" description="Helical" evidence="4">
    <location>
        <begin position="358"/>
        <end position="374"/>
    </location>
</feature>
<dbReference type="GO" id="GO:0022857">
    <property type="term" value="F:transmembrane transporter activity"/>
    <property type="evidence" value="ECO:0007669"/>
    <property type="project" value="InterPro"/>
</dbReference>
<feature type="transmembrane region" description="Helical" evidence="4">
    <location>
        <begin position="333"/>
        <end position="352"/>
    </location>
</feature>
<dbReference type="EMBL" id="CP001185">
    <property type="protein sequence ID" value="ACJ75928.1"/>
    <property type="molecule type" value="Genomic_DNA"/>
</dbReference>
<evidence type="ECO:0000313" key="7">
    <source>
        <dbReference type="Proteomes" id="UP000002453"/>
    </source>
</evidence>
<gene>
    <name evidence="6" type="ordered locus">THA_1487</name>
</gene>
<evidence type="ECO:0000256" key="4">
    <source>
        <dbReference type="SAM" id="Phobius"/>
    </source>
</evidence>
<keyword evidence="7" id="KW-1185">Reference proteome</keyword>
<dbReference type="InterPro" id="IPR036259">
    <property type="entry name" value="MFS_trans_sf"/>
</dbReference>
<dbReference type="PANTHER" id="PTHR23526">
    <property type="entry name" value="INTEGRAL MEMBRANE TRANSPORT PROTEIN-RELATED"/>
    <property type="match status" value="1"/>
</dbReference>
<dbReference type="InterPro" id="IPR020846">
    <property type="entry name" value="MFS_dom"/>
</dbReference>